<organism evidence="2 3">
    <name type="scientific">Candidatus Aphodomorpha intestinavium</name>
    <dbReference type="NCBI Taxonomy" id="2840672"/>
    <lineage>
        <taxon>Bacteria</taxon>
        <taxon>Bacillati</taxon>
        <taxon>Bacillota</taxon>
        <taxon>Clostridia</taxon>
        <taxon>Eubacteriales</taxon>
        <taxon>Candidatus Aphodomorpha</taxon>
    </lineage>
</organism>
<feature type="region of interest" description="Disordered" evidence="1">
    <location>
        <begin position="280"/>
        <end position="373"/>
    </location>
</feature>
<feature type="compositionally biased region" description="Low complexity" evidence="1">
    <location>
        <begin position="180"/>
        <end position="189"/>
    </location>
</feature>
<reference evidence="2" key="2">
    <citation type="journal article" date="2021" name="PeerJ">
        <title>Extensive microbial diversity within the chicken gut microbiome revealed by metagenomics and culture.</title>
        <authorList>
            <person name="Gilroy R."/>
            <person name="Ravi A."/>
            <person name="Getino M."/>
            <person name="Pursley I."/>
            <person name="Horton D.L."/>
            <person name="Alikhan N.F."/>
            <person name="Baker D."/>
            <person name="Gharbi K."/>
            <person name="Hall N."/>
            <person name="Watson M."/>
            <person name="Adriaenssens E.M."/>
            <person name="Foster-Nyarko E."/>
            <person name="Jarju S."/>
            <person name="Secka A."/>
            <person name="Antonio M."/>
            <person name="Oren A."/>
            <person name="Chaudhuri R.R."/>
            <person name="La Ragione R."/>
            <person name="Hildebrand F."/>
            <person name="Pallen M.J."/>
        </authorList>
    </citation>
    <scope>NUCLEOTIDE SEQUENCE</scope>
    <source>
        <strain evidence="2">ChiGjej2B2-16831</strain>
    </source>
</reference>
<reference evidence="2" key="1">
    <citation type="submission" date="2020-10" db="EMBL/GenBank/DDBJ databases">
        <authorList>
            <person name="Gilroy R."/>
        </authorList>
    </citation>
    <scope>NUCLEOTIDE SEQUENCE</scope>
    <source>
        <strain evidence="2">ChiGjej2B2-16831</strain>
    </source>
</reference>
<gene>
    <name evidence="2" type="ORF">IAD24_04845</name>
</gene>
<evidence type="ECO:0000256" key="1">
    <source>
        <dbReference type="SAM" id="MobiDB-lite"/>
    </source>
</evidence>
<feature type="compositionally biased region" description="Basic and acidic residues" evidence="1">
    <location>
        <begin position="296"/>
        <end position="307"/>
    </location>
</feature>
<proteinExistence type="predicted"/>
<dbReference type="EMBL" id="DVNZ01000150">
    <property type="protein sequence ID" value="HIU94469.1"/>
    <property type="molecule type" value="Genomic_DNA"/>
</dbReference>
<accession>A0A9D1N3J5</accession>
<sequence>MTQLQFIPLKTPEGRLCGHARVAGGFVELQLRAGAPGRAAVLTAAGVTEGPVGSRIAVQGAPVQAVAVHEAGRIRCLGLARGVSLTPEQVRARLMTPRRAGAEGAARMETDAARALARAAAQGEAARAAESAAPAMAQGKGDVPAAPAMAEGTREAQAAEPALADGAARPAERAREKGAAPDAQAPAMAEGKGDVPAAPAMAEGKGDAPAVMAQGEAARAVEPAAPAMAEGKGDAPAVMAETADRPSAPASIEQSAADSESFMALLRRADAAFQRLSRRVEPMPGADMLPGAPPEPPRRSGRTEDGVRAAAAIAQDTAAPAGGAAAEPPELPRTSPAAPADGAAAEPPELPRMPSAAPAGDGPRRARRLPGELSGWSDEVDRLLEDRAPLPRRDPVANPFPNIFPGAAFERVTLPGGAAHLAGEWQRGGERMQITAVPGAYSPRPPAHLPDFTRYIRARSGGYWIRVRPAPRA</sequence>
<feature type="compositionally biased region" description="Low complexity" evidence="1">
    <location>
        <begin position="309"/>
        <end position="326"/>
    </location>
</feature>
<name>A0A9D1N3J5_9FIRM</name>
<evidence type="ECO:0000313" key="2">
    <source>
        <dbReference type="EMBL" id="HIU94469.1"/>
    </source>
</evidence>
<dbReference type="AlphaFoldDB" id="A0A9D1N3J5"/>
<feature type="compositionally biased region" description="Basic and acidic residues" evidence="1">
    <location>
        <begin position="170"/>
        <end position="179"/>
    </location>
</feature>
<dbReference type="Proteomes" id="UP000824128">
    <property type="component" value="Unassembled WGS sequence"/>
</dbReference>
<feature type="compositionally biased region" description="Low complexity" evidence="1">
    <location>
        <begin position="336"/>
        <end position="347"/>
    </location>
</feature>
<comment type="caution">
    <text evidence="2">The sequence shown here is derived from an EMBL/GenBank/DDBJ whole genome shotgun (WGS) entry which is preliminary data.</text>
</comment>
<evidence type="ECO:0000313" key="3">
    <source>
        <dbReference type="Proteomes" id="UP000824128"/>
    </source>
</evidence>
<feature type="region of interest" description="Disordered" evidence="1">
    <location>
        <begin position="130"/>
        <end position="203"/>
    </location>
</feature>
<protein>
    <submittedName>
        <fullName evidence="2">Uncharacterized protein</fullName>
    </submittedName>
</protein>